<dbReference type="PANTHER" id="PTHR24388:SF38">
    <property type="entry name" value="PROTEIN SNAIL"/>
    <property type="match status" value="1"/>
</dbReference>
<evidence type="ECO:0000256" key="3">
    <source>
        <dbReference type="ARBA" id="ARBA00022737"/>
    </source>
</evidence>
<organism evidence="15 16">
    <name type="scientific">Schistosoma japonicum</name>
    <name type="common">Blood fluke</name>
    <dbReference type="NCBI Taxonomy" id="6182"/>
    <lineage>
        <taxon>Eukaryota</taxon>
        <taxon>Metazoa</taxon>
        <taxon>Spiralia</taxon>
        <taxon>Lophotrochozoa</taxon>
        <taxon>Platyhelminthes</taxon>
        <taxon>Trematoda</taxon>
        <taxon>Digenea</taxon>
        <taxon>Strigeidida</taxon>
        <taxon>Schistosomatoidea</taxon>
        <taxon>Schistosomatidae</taxon>
        <taxon>Schistosoma</taxon>
    </lineage>
</organism>
<feature type="domain" description="C2H2-type" evidence="14">
    <location>
        <begin position="677"/>
        <end position="704"/>
    </location>
</feature>
<keyword evidence="16" id="KW-1185">Reference proteome</keyword>
<sequence>MNMLHDNPSNIYVDSNFPSNKFIMNKNLIDVNTNTNNINSDIPNYKLFEHFPNYTIMNNHPVASNIPPSNDVILTKNSINNIINTINSHGTSAFRTPSPIMDFMKEQSSITQSSPKQTYPNDICHLNTINDRINGNLDGTKMNIADLKSTIQLASKLAQHFIALSNKNNSINNCTYSTVPLKSNLSNSQVQQQQYDCHQYSVQHSHNRQEFVPNLTNPNHDMKLSDFYESSCIQSLDQLTELLYQQYYQNSNNNGLSIAIHNNTNKVNHGCKASVQFENPNQLDNSHFDETIQFTPLQSSLEESGCIDLSYNGSNKTPIAQNKQSTVNLSTNRTADDTYSNVNVNNSIDNTDQHIKKPSELSKTIIQKSISELQSYPNISSFLTSKMMMPEQVSTASSTFSTVMPTNPIQTVNGFNSVSPFENSLALPLNTDNDLNDYRKTNDFFSTLLKLKIPTVDKMNSIFVKTATINNNNIDNNNNNSNTNINKLSDNPSNINYKIEEYSPEFIIDECTNHPYRTNRANNSSCSNSSIISNTGRRTALDKHYHHHHHQQPKTNGAARTKNRKSGFQPGVTVGYTYDAFFISDGRSRKRVKNSHIKQSKSQKRRSYPSDDSMHIISPQSNATNVSRSCSLDDLSNCTNEEQTNNSVLNNLPKSHVSSIASTSLLTTLNESQTQRYSCPDCGKNYATSSNLSRHKQTHRSLDSQSAKKCPQCGKAYVSMPALSMHLLTHDLKHQCDICGKAFSRPWLLQGHRRAHTGEKPYGCAHCGRAFADRSNLRAHMQTHSGMKQFECKKCHKNFALKSYLNKHLESGCMNKSDWPIMNSSITTEEQSYLSPELLDKAPELEFHQQSDLSWSVSKLIN</sequence>
<comment type="subcellular location">
    <subcellularLocation>
        <location evidence="1">Nucleus</location>
    </subcellularLocation>
</comment>
<dbReference type="SUPFAM" id="SSF57667">
    <property type="entry name" value="beta-beta-alpha zinc fingers"/>
    <property type="match status" value="2"/>
</dbReference>
<evidence type="ECO:0000256" key="13">
    <source>
        <dbReference type="SAM" id="MobiDB-lite"/>
    </source>
</evidence>
<evidence type="ECO:0000256" key="10">
    <source>
        <dbReference type="ARBA" id="ARBA00071743"/>
    </source>
</evidence>
<evidence type="ECO:0000256" key="8">
    <source>
        <dbReference type="ARBA" id="ARBA00037948"/>
    </source>
</evidence>
<dbReference type="PANTHER" id="PTHR24388">
    <property type="entry name" value="ZINC FINGER PROTEIN"/>
    <property type="match status" value="1"/>
</dbReference>
<evidence type="ECO:0000256" key="9">
    <source>
        <dbReference type="ARBA" id="ARBA00064979"/>
    </source>
</evidence>
<dbReference type="STRING" id="6182.A0A4Z2DPQ1"/>
<feature type="domain" description="C2H2-type" evidence="14">
    <location>
        <begin position="734"/>
        <end position="761"/>
    </location>
</feature>
<evidence type="ECO:0000259" key="14">
    <source>
        <dbReference type="PROSITE" id="PS50157"/>
    </source>
</evidence>
<evidence type="ECO:0000256" key="11">
    <source>
        <dbReference type="ARBA" id="ARBA00083685"/>
    </source>
</evidence>
<keyword evidence="6" id="KW-0238">DNA-binding</keyword>
<dbReference type="FunFam" id="3.30.160.60:FF:000043">
    <property type="entry name" value="Scratch family zinc finger 2"/>
    <property type="match status" value="1"/>
</dbReference>
<keyword evidence="7" id="KW-0539">Nucleus</keyword>
<dbReference type="FunFam" id="3.30.160.60:FF:000169">
    <property type="entry name" value="transcriptional repressor scratch 2"/>
    <property type="match status" value="1"/>
</dbReference>
<feature type="region of interest" description="Disordered" evidence="13">
    <location>
        <begin position="592"/>
        <end position="626"/>
    </location>
</feature>
<evidence type="ECO:0000313" key="15">
    <source>
        <dbReference type="EMBL" id="TNN18388.1"/>
    </source>
</evidence>
<keyword evidence="3" id="KW-0677">Repeat</keyword>
<feature type="domain" description="C2H2-type" evidence="14">
    <location>
        <begin position="762"/>
        <end position="789"/>
    </location>
</feature>
<evidence type="ECO:0000313" key="16">
    <source>
        <dbReference type="Proteomes" id="UP000311919"/>
    </source>
</evidence>
<reference evidence="15 16" key="1">
    <citation type="submission" date="2019-03" db="EMBL/GenBank/DDBJ databases">
        <title>An improved genome assembly of the fluke Schistosoma japonicum.</title>
        <authorList>
            <person name="Hu W."/>
            <person name="Luo F."/>
            <person name="Yin M."/>
            <person name="Mo X."/>
            <person name="Sun C."/>
            <person name="Wu Q."/>
            <person name="Zhu B."/>
            <person name="Xiang M."/>
            <person name="Wang J."/>
            <person name="Wang Y."/>
            <person name="Zhang T."/>
            <person name="Xu B."/>
            <person name="Zheng H."/>
            <person name="Feng Z."/>
        </authorList>
    </citation>
    <scope>NUCLEOTIDE SEQUENCE [LARGE SCALE GENOMIC DNA]</scope>
    <source>
        <strain evidence="15">HuSjv2</strain>
        <tissue evidence="15">Worms</tissue>
    </source>
</reference>
<dbReference type="EMBL" id="SKCS01000077">
    <property type="protein sequence ID" value="TNN18388.1"/>
    <property type="molecule type" value="Genomic_DNA"/>
</dbReference>
<dbReference type="FunFam" id="3.30.160.60:FF:000207">
    <property type="entry name" value="zinc finger protein SNAI2"/>
    <property type="match status" value="1"/>
</dbReference>
<evidence type="ECO:0000256" key="6">
    <source>
        <dbReference type="ARBA" id="ARBA00023125"/>
    </source>
</evidence>
<dbReference type="Gene3D" id="3.30.160.60">
    <property type="entry name" value="Classic Zinc Finger"/>
    <property type="match status" value="4"/>
</dbReference>
<feature type="domain" description="C2H2-type" evidence="14">
    <location>
        <begin position="790"/>
        <end position="820"/>
    </location>
</feature>
<dbReference type="PROSITE" id="PS00028">
    <property type="entry name" value="ZINC_FINGER_C2H2_1"/>
    <property type="match status" value="4"/>
</dbReference>
<protein>
    <recommendedName>
        <fullName evidence="10">Transcriptional repressor scratch 1</fullName>
    </recommendedName>
    <alternativeName>
        <fullName evidence="11">Scratch homolog 1 zinc finger protein</fullName>
    </alternativeName>
</protein>
<keyword evidence="5" id="KW-0862">Zinc</keyword>
<dbReference type="SMART" id="SM00355">
    <property type="entry name" value="ZnF_C2H2"/>
    <property type="match status" value="5"/>
</dbReference>
<dbReference type="GO" id="GO:0000978">
    <property type="term" value="F:RNA polymerase II cis-regulatory region sequence-specific DNA binding"/>
    <property type="evidence" value="ECO:0007669"/>
    <property type="project" value="TreeGrafter"/>
</dbReference>
<dbReference type="FunFam" id="3.30.160.60:FF:000446">
    <property type="entry name" value="Zinc finger protein"/>
    <property type="match status" value="1"/>
</dbReference>
<feature type="compositionally biased region" description="Basic residues" evidence="13">
    <location>
        <begin position="592"/>
        <end position="607"/>
    </location>
</feature>
<dbReference type="GO" id="GO:0008270">
    <property type="term" value="F:zinc ion binding"/>
    <property type="evidence" value="ECO:0007669"/>
    <property type="project" value="UniProtKB-KW"/>
</dbReference>
<feature type="domain" description="C2H2-type" evidence="14">
    <location>
        <begin position="708"/>
        <end position="735"/>
    </location>
</feature>
<dbReference type="PROSITE" id="PS50157">
    <property type="entry name" value="ZINC_FINGER_C2H2_2"/>
    <property type="match status" value="5"/>
</dbReference>
<comment type="subunit">
    <text evidence="9">Interacts (via SNAG domain) with LIMD1 (via LIM domains), WTIP (via LIM domains) and AJUBA (via LIM domains).</text>
</comment>
<gene>
    <name evidence="15" type="ORF">EWB00_010293</name>
</gene>
<accession>A0A4Z2DPQ1</accession>
<dbReference type="InterPro" id="IPR013087">
    <property type="entry name" value="Znf_C2H2_type"/>
</dbReference>
<dbReference type="GO" id="GO:0005634">
    <property type="term" value="C:nucleus"/>
    <property type="evidence" value="ECO:0007669"/>
    <property type="project" value="UniProtKB-SubCell"/>
</dbReference>
<feature type="region of interest" description="Disordered" evidence="13">
    <location>
        <begin position="542"/>
        <end position="570"/>
    </location>
</feature>
<evidence type="ECO:0000256" key="5">
    <source>
        <dbReference type="ARBA" id="ARBA00022833"/>
    </source>
</evidence>
<evidence type="ECO:0000256" key="1">
    <source>
        <dbReference type="ARBA" id="ARBA00004123"/>
    </source>
</evidence>
<proteinExistence type="inferred from homology"/>
<name>A0A4Z2DPQ1_SCHJA</name>
<evidence type="ECO:0000256" key="4">
    <source>
        <dbReference type="ARBA" id="ARBA00022771"/>
    </source>
</evidence>
<dbReference type="AlphaFoldDB" id="A0A4Z2DPQ1"/>
<dbReference type="OrthoDB" id="5428132at2759"/>
<keyword evidence="4 12" id="KW-0863">Zinc-finger</keyword>
<keyword evidence="2" id="KW-0479">Metal-binding</keyword>
<evidence type="ECO:0000256" key="7">
    <source>
        <dbReference type="ARBA" id="ARBA00023242"/>
    </source>
</evidence>
<dbReference type="InterPro" id="IPR050527">
    <property type="entry name" value="Snail/Krueppel_Znf"/>
</dbReference>
<dbReference type="InterPro" id="IPR036236">
    <property type="entry name" value="Znf_C2H2_sf"/>
</dbReference>
<dbReference type="Pfam" id="PF00096">
    <property type="entry name" value="zf-C2H2"/>
    <property type="match status" value="4"/>
</dbReference>
<evidence type="ECO:0000256" key="12">
    <source>
        <dbReference type="PROSITE-ProRule" id="PRU00042"/>
    </source>
</evidence>
<comment type="caution">
    <text evidence="15">The sequence shown here is derived from an EMBL/GenBank/DDBJ whole genome shotgun (WGS) entry which is preliminary data.</text>
</comment>
<dbReference type="Proteomes" id="UP000311919">
    <property type="component" value="Unassembled WGS sequence"/>
</dbReference>
<comment type="similarity">
    <text evidence="8">Belongs to the snail C2H2-type zinc-finger protein family.</text>
</comment>
<evidence type="ECO:0000256" key="2">
    <source>
        <dbReference type="ARBA" id="ARBA00022723"/>
    </source>
</evidence>
<dbReference type="GO" id="GO:0000981">
    <property type="term" value="F:DNA-binding transcription factor activity, RNA polymerase II-specific"/>
    <property type="evidence" value="ECO:0007669"/>
    <property type="project" value="TreeGrafter"/>
</dbReference>